<dbReference type="EMBL" id="CP009335">
    <property type="protein sequence ID" value="AJG76207.1"/>
    <property type="molecule type" value="Genomic_DNA"/>
</dbReference>
<dbReference type="EMBL" id="CP053980">
    <property type="protein sequence ID" value="QKH27015.1"/>
    <property type="molecule type" value="Genomic_DNA"/>
</dbReference>
<dbReference type="Proteomes" id="UP000031876">
    <property type="component" value="Chromosome"/>
</dbReference>
<name>A0A0B5NS44_BACTU</name>
<evidence type="ECO:0000313" key="1">
    <source>
        <dbReference type="EMBL" id="AJG76207.1"/>
    </source>
</evidence>
<evidence type="ECO:0000313" key="2">
    <source>
        <dbReference type="EMBL" id="QKH27015.1"/>
    </source>
</evidence>
<sequence length="130" mass="15445">MNDHVSIWIGNFENEEELMNYTNIEYTEDGDSISSTFEKDFNLDYYDRDLIEKKWISKSTNSVKDLLDGFSYSDQFLEQFDTIRYSEEFNAAILIYNLEYDAQKTKGKFKNSDLKFIGVAQYTITVDDRW</sequence>
<dbReference type="Proteomes" id="UP000501107">
    <property type="component" value="Chromosome"/>
</dbReference>
<organism evidence="2 4">
    <name type="scientific">Bacillus thuringiensis</name>
    <dbReference type="NCBI Taxonomy" id="1428"/>
    <lineage>
        <taxon>Bacteria</taxon>
        <taxon>Bacillati</taxon>
        <taxon>Bacillota</taxon>
        <taxon>Bacilli</taxon>
        <taxon>Bacillales</taxon>
        <taxon>Bacillaceae</taxon>
        <taxon>Bacillus</taxon>
        <taxon>Bacillus cereus group</taxon>
    </lineage>
</organism>
<evidence type="ECO:0000313" key="3">
    <source>
        <dbReference type="Proteomes" id="UP000031876"/>
    </source>
</evidence>
<dbReference type="Pfam" id="PF14112">
    <property type="entry name" value="DUF4284"/>
    <property type="match status" value="1"/>
</dbReference>
<dbReference type="AlphaFoldDB" id="A0A0B5NS44"/>
<dbReference type="KEGG" id="btw:BF38_3408"/>
<reference evidence="1 3" key="1">
    <citation type="journal article" date="2015" name="Genome Announc.">
        <title>Complete genome sequences for 35 biothreat assay-relevant bacillus species.</title>
        <authorList>
            <person name="Johnson S.L."/>
            <person name="Daligault H.E."/>
            <person name="Davenport K.W."/>
            <person name="Jaissle J."/>
            <person name="Frey K.G."/>
            <person name="Ladner J.T."/>
            <person name="Broomall S.M."/>
            <person name="Bishop-Lilly K.A."/>
            <person name="Bruce D.C."/>
            <person name="Gibbons H.S."/>
            <person name="Coyne S.R."/>
            <person name="Lo C.C."/>
            <person name="Meincke L."/>
            <person name="Munk A.C."/>
            <person name="Koroleva G.I."/>
            <person name="Rosenzweig C.N."/>
            <person name="Palacios G.F."/>
            <person name="Redden C.L."/>
            <person name="Minogue T.D."/>
            <person name="Chain P.S."/>
        </authorList>
    </citation>
    <scope>NUCLEOTIDE SEQUENCE [LARGE SCALE GENOMIC DNA]</scope>
    <source>
        <strain evidence="1 3">HD1011</strain>
    </source>
</reference>
<dbReference type="InterPro" id="IPR025560">
    <property type="entry name" value="Imm22"/>
</dbReference>
<accession>A0A0B5NS44</accession>
<gene>
    <name evidence="1" type="ORF">BF38_3408</name>
    <name evidence="2" type="ORF">FOC89_24740</name>
</gene>
<dbReference type="RefSeq" id="WP_000997785.1">
    <property type="nucleotide sequence ID" value="NZ_CP009335.1"/>
</dbReference>
<reference evidence="2 4" key="2">
    <citation type="submission" date="2020-05" db="EMBL/GenBank/DDBJ databases">
        <title>FDA dAtabase for Regulatory Grade micrObial Sequences (FDA-ARGOS): Supporting development and validation of Infectious Disease Dx tests.</title>
        <authorList>
            <person name="Nelson B."/>
            <person name="Plummer A."/>
            <person name="Tallon L."/>
            <person name="Sadzewicz L."/>
            <person name="Zhao X."/>
            <person name="Vavikolanu K."/>
            <person name="Mehta A."/>
            <person name="Aluvathingal J."/>
            <person name="Nadendla S."/>
            <person name="Myers T."/>
            <person name="Yan Y."/>
            <person name="Sichtig H."/>
        </authorList>
    </citation>
    <scope>NUCLEOTIDE SEQUENCE [LARGE SCALE GENOMIC DNA]</scope>
    <source>
        <strain evidence="2 4">FDAARGOS_795</strain>
    </source>
</reference>
<protein>
    <submittedName>
        <fullName evidence="2">Immunity 22 family protein</fullName>
    </submittedName>
</protein>
<proteinExistence type="predicted"/>
<evidence type="ECO:0000313" key="4">
    <source>
        <dbReference type="Proteomes" id="UP000501107"/>
    </source>
</evidence>